<dbReference type="GO" id="GO:0003677">
    <property type="term" value="F:DNA binding"/>
    <property type="evidence" value="ECO:0007669"/>
    <property type="project" value="InterPro"/>
</dbReference>
<feature type="domain" description="SIS" evidence="2">
    <location>
        <begin position="79"/>
        <end position="222"/>
    </location>
</feature>
<accession>A0A3N2BDP5</accession>
<evidence type="ECO:0000259" key="2">
    <source>
        <dbReference type="PROSITE" id="PS51464"/>
    </source>
</evidence>
<dbReference type="SUPFAM" id="SSF53697">
    <property type="entry name" value="SIS domain"/>
    <property type="match status" value="1"/>
</dbReference>
<dbReference type="EMBL" id="RKHK01000001">
    <property type="protein sequence ID" value="ROR73366.1"/>
    <property type="molecule type" value="Genomic_DNA"/>
</dbReference>
<dbReference type="InterPro" id="IPR046348">
    <property type="entry name" value="SIS_dom_sf"/>
</dbReference>
<comment type="caution">
    <text evidence="3">The sequence shown here is derived from an EMBL/GenBank/DDBJ whole genome shotgun (WGS) entry which is preliminary data.</text>
</comment>
<dbReference type="InterPro" id="IPR035472">
    <property type="entry name" value="RpiR-like_SIS"/>
</dbReference>
<sequence length="234" mass="25080">MSAEGTKPGTAEPDTTTGTTAEAPDTELRSPADRYGARMASVRAGVAANQLQSRVIRQERETLNEVWAAVAEDHSVARAAAVVVGARRRYVTGAGRSAVFARLLEFDLSYGLSQVYLVDGEGGRAMDVLADVRATDVLIAFSVRRYRRDTARFVQEYTRRGGSVVAITDSPDSPLLPHATEAVVVPTTSASVTDSATAMVTVIHLLTALTTASAKGARRRLAERDTLARNLELY</sequence>
<dbReference type="InterPro" id="IPR047640">
    <property type="entry name" value="RpiR-like"/>
</dbReference>
<gene>
    <name evidence="3" type="ORF">EDD31_1743</name>
</gene>
<organism evidence="3 4">
    <name type="scientific">Bogoriella caseilytica</name>
    <dbReference type="NCBI Taxonomy" id="56055"/>
    <lineage>
        <taxon>Bacteria</taxon>
        <taxon>Bacillati</taxon>
        <taxon>Actinomycetota</taxon>
        <taxon>Actinomycetes</taxon>
        <taxon>Micrococcales</taxon>
        <taxon>Bogoriellaceae</taxon>
        <taxon>Bogoriella</taxon>
    </lineage>
</organism>
<dbReference type="InterPro" id="IPR001347">
    <property type="entry name" value="SIS_dom"/>
</dbReference>
<reference evidence="3 4" key="1">
    <citation type="submission" date="2018-11" db="EMBL/GenBank/DDBJ databases">
        <title>Sequencing the genomes of 1000 actinobacteria strains.</title>
        <authorList>
            <person name="Klenk H.-P."/>
        </authorList>
    </citation>
    <scope>NUCLEOTIDE SEQUENCE [LARGE SCALE GENOMIC DNA]</scope>
    <source>
        <strain evidence="3 4">DSM 11294</strain>
    </source>
</reference>
<dbReference type="OrthoDB" id="3290068at2"/>
<keyword evidence="4" id="KW-1185">Reference proteome</keyword>
<dbReference type="Pfam" id="PF01380">
    <property type="entry name" value="SIS"/>
    <property type="match status" value="1"/>
</dbReference>
<dbReference type="GO" id="GO:0097367">
    <property type="term" value="F:carbohydrate derivative binding"/>
    <property type="evidence" value="ECO:0007669"/>
    <property type="project" value="InterPro"/>
</dbReference>
<evidence type="ECO:0000256" key="1">
    <source>
        <dbReference type="SAM" id="MobiDB-lite"/>
    </source>
</evidence>
<evidence type="ECO:0000313" key="3">
    <source>
        <dbReference type="EMBL" id="ROR73366.1"/>
    </source>
</evidence>
<dbReference type="CDD" id="cd05013">
    <property type="entry name" value="SIS_RpiR"/>
    <property type="match status" value="1"/>
</dbReference>
<feature type="compositionally biased region" description="Low complexity" evidence="1">
    <location>
        <begin position="8"/>
        <end position="23"/>
    </location>
</feature>
<feature type="region of interest" description="Disordered" evidence="1">
    <location>
        <begin position="1"/>
        <end position="33"/>
    </location>
</feature>
<dbReference type="AlphaFoldDB" id="A0A3N2BDP5"/>
<proteinExistence type="predicted"/>
<protein>
    <submittedName>
        <fullName evidence="3">SIS domain-containing protein</fullName>
    </submittedName>
</protein>
<dbReference type="PANTHER" id="PTHR30514:SF18">
    <property type="entry name" value="RPIR-FAMILY TRANSCRIPTIONAL REGULATOR"/>
    <property type="match status" value="1"/>
</dbReference>
<dbReference type="GO" id="GO:1901135">
    <property type="term" value="P:carbohydrate derivative metabolic process"/>
    <property type="evidence" value="ECO:0007669"/>
    <property type="project" value="InterPro"/>
</dbReference>
<dbReference type="Gene3D" id="3.40.50.10490">
    <property type="entry name" value="Glucose-6-phosphate isomerase like protein, domain 1"/>
    <property type="match status" value="1"/>
</dbReference>
<dbReference type="PROSITE" id="PS51464">
    <property type="entry name" value="SIS"/>
    <property type="match status" value="1"/>
</dbReference>
<dbReference type="RefSeq" id="WP_123303798.1">
    <property type="nucleotide sequence ID" value="NZ_RKHK01000001.1"/>
</dbReference>
<dbReference type="GO" id="GO:0003700">
    <property type="term" value="F:DNA-binding transcription factor activity"/>
    <property type="evidence" value="ECO:0007669"/>
    <property type="project" value="InterPro"/>
</dbReference>
<dbReference type="Proteomes" id="UP000280668">
    <property type="component" value="Unassembled WGS sequence"/>
</dbReference>
<dbReference type="PANTHER" id="PTHR30514">
    <property type="entry name" value="GLUCOKINASE"/>
    <property type="match status" value="1"/>
</dbReference>
<name>A0A3N2BDP5_9MICO</name>
<evidence type="ECO:0000313" key="4">
    <source>
        <dbReference type="Proteomes" id="UP000280668"/>
    </source>
</evidence>